<evidence type="ECO:0000256" key="3">
    <source>
        <dbReference type="ARBA" id="ARBA00022692"/>
    </source>
</evidence>
<dbReference type="InterPro" id="IPR003439">
    <property type="entry name" value="ABC_transporter-like_ATP-bd"/>
</dbReference>
<evidence type="ECO:0008006" key="12">
    <source>
        <dbReference type="Google" id="ProtNLM"/>
    </source>
</evidence>
<feature type="transmembrane region" description="Helical" evidence="8">
    <location>
        <begin position="761"/>
        <end position="792"/>
    </location>
</feature>
<protein>
    <recommendedName>
        <fullName evidence="12">ABC transporter domain-containing protein</fullName>
    </recommendedName>
</protein>
<dbReference type="InterPro" id="IPR017871">
    <property type="entry name" value="ABC_transporter-like_CS"/>
</dbReference>
<dbReference type="PROSITE" id="PS00211">
    <property type="entry name" value="ABC_TRANSPORTER_1"/>
    <property type="match status" value="2"/>
</dbReference>
<dbReference type="GO" id="GO:0005524">
    <property type="term" value="F:ATP binding"/>
    <property type="evidence" value="ECO:0007669"/>
    <property type="project" value="UniProtKB-KW"/>
</dbReference>
<keyword evidence="5" id="KW-0067">ATP-binding</keyword>
<dbReference type="PROSITE" id="PS50893">
    <property type="entry name" value="ABC_TRANSPORTER_2"/>
    <property type="match status" value="2"/>
</dbReference>
<dbReference type="EMBL" id="GIBP01000198">
    <property type="protein sequence ID" value="NDV29167.1"/>
    <property type="molecule type" value="Transcribed_RNA"/>
</dbReference>
<dbReference type="PANTHER" id="PTHR11384:SF59">
    <property type="entry name" value="LYSOSOMAL COBALAMIN TRANSPORTER ABCD4"/>
    <property type="match status" value="1"/>
</dbReference>
<dbReference type="GO" id="GO:0140359">
    <property type="term" value="F:ABC-type transporter activity"/>
    <property type="evidence" value="ECO:0007669"/>
    <property type="project" value="InterPro"/>
</dbReference>
<dbReference type="GO" id="GO:0016887">
    <property type="term" value="F:ATP hydrolysis activity"/>
    <property type="evidence" value="ECO:0007669"/>
    <property type="project" value="InterPro"/>
</dbReference>
<feature type="transmembrane region" description="Helical" evidence="8">
    <location>
        <begin position="565"/>
        <end position="591"/>
    </location>
</feature>
<dbReference type="InterPro" id="IPR050835">
    <property type="entry name" value="ABC_transporter_sub-D"/>
</dbReference>
<evidence type="ECO:0000256" key="7">
    <source>
        <dbReference type="ARBA" id="ARBA00023136"/>
    </source>
</evidence>
<feature type="domain" description="ABC transporter" evidence="9">
    <location>
        <begin position="246"/>
        <end position="470"/>
    </location>
</feature>
<sequence>MQDNNPWDLIYNPIYKLDNPDQRIANDIDASTSVFARIVTIASKSVVILIFLTYSYHAVAGAKATVVIYSVALGLMLMYRLLLKPLAKYTFKQERREGDFRYAHARIRDYAEPISFYEGQQMEKNYVRKTLDLVLENQKKLAIWGTLFGIYSSLNTWVPYLTSLGVNAVFLWQMNYDPTTLANLYYVSATYSNQIMNSFSELMSLGIDIAIFEGNLYRLVELDERIETLSETAPNRKTTFVYDDKVIFNNVTCVTPQNTYLVHNLDVVISRGTNVLITGPSGCGKSSLVRSLVGLWRSDGVITKPEMFGNGGVFYLPQKPYLVTGTLRDQVIYPHKQSQVSDAELLYYLNEANIESVFIQFGGWEAVQDWGKVLSPGEQQRLVFARLFYHRPLFAVLDESTSALDTYNEQNLYKKCIERKFTLISIAHKVNLRQFHDIALHFDGQGGYTLNNITEEEKERLRVDKKWVPIEEQKGLLNLHARDSTIQTNFVNKRKESKFSNYYVVRLAKIWKTMQGYEGTLISSILLFFLVAIPIIQAIATSVWPILIEPVLTSVFTVDKEGFGYWFPCLCLAILGTYILLPVGVGVSHFLSVRYRCSLMNYLHDLYFDNNQILKLNSKGSTIDNVDQRIAKSTADVTLAMNPNSNSYACFTLLLFNTISNTATPLCALIFLVSSGLVPPGPAAFILGASLAALLLSSLFVYWMSRTVYTKARIEGDFRFDHIRLRENAEAVCFHGGLGMLKEKDILEDSFKKVVKASRSWIIASSFFNLVNSLFLQLSNPISIAITLWVLVSTNQLNSLNATDLYGSIGSLKAIIGNALLSCLALINILQPLSSNKGNIARIAQLIEEMEENNSKLIGERTHQDRIEGDLFSFKKLVCVTPTGKELNRPGITAEVTKHDRLLLMGPSGCGKSSLVRTLADIWQFSSGSLTHPPKASTLFLPQKPYMLLGTLRDQLTYPHTLQDAPQDEQLRGLLKRVNLGYLLNRYALDEELVWGSVLSPGEQQRLSFARLLYHSPPFAVLDEATNALDPANEADMYQLCAEQGIALISVGHRPSLLAYHNLLLVYDGCGGWSFWREGREGDLNAVLVKSIEGQGSH</sequence>
<feature type="transmembrane region" description="Helical" evidence="8">
    <location>
        <begin position="521"/>
        <end position="545"/>
    </location>
</feature>
<comment type="similarity">
    <text evidence="1">Belongs to the ABC transporter superfamily. ABCD family. Peroxisomal fatty acyl CoA transporter (TC 3.A.1.203) subfamily.</text>
</comment>
<keyword evidence="7 8" id="KW-0472">Membrane</keyword>
<evidence type="ECO:0000256" key="8">
    <source>
        <dbReference type="SAM" id="Phobius"/>
    </source>
</evidence>
<dbReference type="PANTHER" id="PTHR11384">
    <property type="entry name" value="ATP-BINDING CASSETTE, SUB-FAMILY D MEMBER"/>
    <property type="match status" value="1"/>
</dbReference>
<organism evidence="11">
    <name type="scientific">Arcella intermedia</name>
    <dbReference type="NCBI Taxonomy" id="1963864"/>
    <lineage>
        <taxon>Eukaryota</taxon>
        <taxon>Amoebozoa</taxon>
        <taxon>Tubulinea</taxon>
        <taxon>Elardia</taxon>
        <taxon>Arcellinida</taxon>
        <taxon>Sphaerothecina</taxon>
        <taxon>Arcellidae</taxon>
        <taxon>Arcella</taxon>
    </lineage>
</organism>
<accession>A0A6B2KWY6</accession>
<dbReference type="AlphaFoldDB" id="A0A6B2KWY6"/>
<dbReference type="PROSITE" id="PS50929">
    <property type="entry name" value="ABC_TM1F"/>
    <property type="match status" value="1"/>
</dbReference>
<evidence type="ECO:0000256" key="4">
    <source>
        <dbReference type="ARBA" id="ARBA00022741"/>
    </source>
</evidence>
<keyword evidence="2" id="KW-0813">Transport</keyword>
<feature type="transmembrane region" description="Helical" evidence="8">
    <location>
        <begin position="648"/>
        <end position="671"/>
    </location>
</feature>
<evidence type="ECO:0000256" key="5">
    <source>
        <dbReference type="ARBA" id="ARBA00022840"/>
    </source>
</evidence>
<dbReference type="CDD" id="cd03223">
    <property type="entry name" value="ABCD_peroxisomal_ALDP"/>
    <property type="match status" value="2"/>
</dbReference>
<feature type="domain" description="ABC transmembrane type-1" evidence="10">
    <location>
        <begin position="22"/>
        <end position="210"/>
    </location>
</feature>
<dbReference type="InterPro" id="IPR011527">
    <property type="entry name" value="ABC1_TM_dom"/>
</dbReference>
<dbReference type="SUPFAM" id="SSF90123">
    <property type="entry name" value="ABC transporter transmembrane region"/>
    <property type="match status" value="1"/>
</dbReference>
<feature type="transmembrane region" description="Helical" evidence="8">
    <location>
        <begin position="812"/>
        <end position="830"/>
    </location>
</feature>
<evidence type="ECO:0000259" key="9">
    <source>
        <dbReference type="PROSITE" id="PS50893"/>
    </source>
</evidence>
<keyword evidence="4" id="KW-0547">Nucleotide-binding</keyword>
<feature type="transmembrane region" description="Helical" evidence="8">
    <location>
        <begin position="66"/>
        <end position="83"/>
    </location>
</feature>
<reference evidence="11" key="1">
    <citation type="journal article" date="2020" name="J. Eukaryot. Microbiol.">
        <title>De novo Sequencing, Assembly and Annotation of the Transcriptome for the Free-Living Testate Amoeba Arcella intermedia.</title>
        <authorList>
            <person name="Ribeiro G.M."/>
            <person name="Porfirio-Sousa A.L."/>
            <person name="Maurer-Alcala X.X."/>
            <person name="Katz L.A."/>
            <person name="Lahr D.J.G."/>
        </authorList>
    </citation>
    <scope>NUCLEOTIDE SEQUENCE</scope>
</reference>
<proteinExistence type="inferred from homology"/>
<keyword evidence="3 8" id="KW-0812">Transmembrane</keyword>
<feature type="domain" description="ABC transporter" evidence="9">
    <location>
        <begin position="872"/>
        <end position="1094"/>
    </location>
</feature>
<dbReference type="Gene3D" id="1.20.1560.10">
    <property type="entry name" value="ABC transporter type 1, transmembrane domain"/>
    <property type="match status" value="2"/>
</dbReference>
<dbReference type="Gene3D" id="3.40.50.300">
    <property type="entry name" value="P-loop containing nucleotide triphosphate hydrolases"/>
    <property type="match status" value="2"/>
</dbReference>
<dbReference type="InterPro" id="IPR027417">
    <property type="entry name" value="P-loop_NTPase"/>
</dbReference>
<dbReference type="SUPFAM" id="SSF52540">
    <property type="entry name" value="P-loop containing nucleoside triphosphate hydrolases"/>
    <property type="match status" value="2"/>
</dbReference>
<name>A0A6B2KWY6_9EUKA</name>
<dbReference type="GO" id="GO:0016020">
    <property type="term" value="C:membrane"/>
    <property type="evidence" value="ECO:0007669"/>
    <property type="project" value="InterPro"/>
</dbReference>
<dbReference type="InterPro" id="IPR003593">
    <property type="entry name" value="AAA+_ATPase"/>
</dbReference>
<dbReference type="Pfam" id="PF00005">
    <property type="entry name" value="ABC_tran"/>
    <property type="match status" value="2"/>
</dbReference>
<evidence type="ECO:0000313" key="11">
    <source>
        <dbReference type="EMBL" id="NDV29167.1"/>
    </source>
</evidence>
<feature type="transmembrane region" description="Helical" evidence="8">
    <location>
        <begin position="683"/>
        <end position="703"/>
    </location>
</feature>
<dbReference type="InterPro" id="IPR036640">
    <property type="entry name" value="ABC1_TM_sf"/>
</dbReference>
<evidence type="ECO:0000256" key="6">
    <source>
        <dbReference type="ARBA" id="ARBA00022989"/>
    </source>
</evidence>
<evidence type="ECO:0000256" key="1">
    <source>
        <dbReference type="ARBA" id="ARBA00008575"/>
    </source>
</evidence>
<feature type="transmembrane region" description="Helical" evidence="8">
    <location>
        <begin position="34"/>
        <end position="54"/>
    </location>
</feature>
<dbReference type="Pfam" id="PF06472">
    <property type="entry name" value="ABC_membrane_2"/>
    <property type="match status" value="2"/>
</dbReference>
<keyword evidence="6 8" id="KW-1133">Transmembrane helix</keyword>
<dbReference type="SMART" id="SM00382">
    <property type="entry name" value="AAA"/>
    <property type="match status" value="2"/>
</dbReference>
<evidence type="ECO:0000259" key="10">
    <source>
        <dbReference type="PROSITE" id="PS50929"/>
    </source>
</evidence>
<evidence type="ECO:0000256" key="2">
    <source>
        <dbReference type="ARBA" id="ARBA00022448"/>
    </source>
</evidence>